<reference evidence="2 3" key="1">
    <citation type="submission" date="2013-03" db="EMBL/GenBank/DDBJ databases">
        <title>Whole genome shotgun sequencing of Clostridium sartagoforme AAU1.</title>
        <authorList>
            <person name="Joshi C.G."/>
            <person name="Duggirala S.M."/>
            <person name="Nathani N.M."/>
            <person name="Bhatt V.D."/>
            <person name="Patel A.K."/>
            <person name="Pandya P.R."/>
            <person name="KaPatel J.A."/>
        </authorList>
    </citation>
    <scope>NUCLEOTIDE SEQUENCE [LARGE SCALE GENOMIC DNA]</scope>
    <source>
        <strain evidence="2 3">AAU1</strain>
    </source>
</reference>
<accession>R9C8G1</accession>
<dbReference type="Gene3D" id="3.50.50.60">
    <property type="entry name" value="FAD/NAD(P)-binding domain"/>
    <property type="match status" value="1"/>
</dbReference>
<sequence>MEDKNNSRNIYYINSPSDYDRYNILEKELKKEGRLEDLNNIINLMSPPKDIRNICQNKYGKKGKIAIIGAGEAGLAAAFELKKIGCDITIFEASKRIGGRVYTYYFDRLNNYYGDFGEISIPVSHYTAWHYINTFNLKTKAFINSSQYYYLRNVGTYNKERQVLKNIYPKYNLTKADKIKLKDEEYINICNKYLKKLTSEEKKELIDIKKNYSKKIIALDKLSYKKAYEEYGFSEEAINMIGYINGSKEFFNESLIEVLQKQYTLDFNTNYTIEGGMIKLPLALYEAITEKDLKAYKDIKKKDLGNVNIKLGNSVEGIYNTNDKDKVMVKHVDLESKIESIEEFDYLISTIPFPNLKRIDISDSFSNEKLRAIEEISFKNSQKVYLYVKERFWEMGGKSKRIIGGKTITDLPLYSIYYPSDHIEYEDKSGEVIKLNGNPKESGILLASYSTGDKAKDFSFIDDEIKIKDTIKYIEKIHNLPKGYLDSILLDYKSLVWSDIQYIWGFSTLFKPEDKILYSYISRCPEMNNKVFFAGDNVSNKHGTQQGALQSGMIAANDIAKEIANKYSF</sequence>
<dbReference type="EMBL" id="ASRV01000116">
    <property type="protein sequence ID" value="EOR25659.1"/>
    <property type="molecule type" value="Genomic_DNA"/>
</dbReference>
<dbReference type="Proteomes" id="UP000013988">
    <property type="component" value="Unassembled WGS sequence"/>
</dbReference>
<dbReference type="PRINTS" id="PR00419">
    <property type="entry name" value="ADXRDTASE"/>
</dbReference>
<evidence type="ECO:0000313" key="2">
    <source>
        <dbReference type="EMBL" id="EOR25659.1"/>
    </source>
</evidence>
<dbReference type="PANTHER" id="PTHR10742:SF410">
    <property type="entry name" value="LYSINE-SPECIFIC HISTONE DEMETHYLASE 2"/>
    <property type="match status" value="1"/>
</dbReference>
<protein>
    <submittedName>
        <fullName evidence="2">Amine oxidase</fullName>
    </submittedName>
</protein>
<feature type="domain" description="Amine oxidase" evidence="1">
    <location>
        <begin position="73"/>
        <end position="559"/>
    </location>
</feature>
<dbReference type="Gene3D" id="3.90.660.10">
    <property type="match status" value="1"/>
</dbReference>
<dbReference type="OrthoDB" id="25353at2"/>
<dbReference type="GO" id="GO:0016491">
    <property type="term" value="F:oxidoreductase activity"/>
    <property type="evidence" value="ECO:0007669"/>
    <property type="project" value="InterPro"/>
</dbReference>
<evidence type="ECO:0000313" key="3">
    <source>
        <dbReference type="Proteomes" id="UP000013988"/>
    </source>
</evidence>
<comment type="caution">
    <text evidence="2">The sequence shown here is derived from an EMBL/GenBank/DDBJ whole genome shotgun (WGS) entry which is preliminary data.</text>
</comment>
<dbReference type="Gene3D" id="1.20.1440.240">
    <property type="match status" value="1"/>
</dbReference>
<dbReference type="AlphaFoldDB" id="R9C8G1"/>
<organism evidence="2 3">
    <name type="scientific">Clostridium sartagoforme AAU1</name>
    <dbReference type="NCBI Taxonomy" id="1202534"/>
    <lineage>
        <taxon>Bacteria</taxon>
        <taxon>Bacillati</taxon>
        <taxon>Bacillota</taxon>
        <taxon>Clostridia</taxon>
        <taxon>Eubacteriales</taxon>
        <taxon>Clostridiaceae</taxon>
        <taxon>Clostridium</taxon>
    </lineage>
</organism>
<dbReference type="InterPro" id="IPR002937">
    <property type="entry name" value="Amino_oxidase"/>
</dbReference>
<evidence type="ECO:0000259" key="1">
    <source>
        <dbReference type="Pfam" id="PF01593"/>
    </source>
</evidence>
<dbReference type="RefSeq" id="WP_016207293.1">
    <property type="nucleotide sequence ID" value="NZ_ASRV01000116.1"/>
</dbReference>
<proteinExistence type="predicted"/>
<dbReference type="PANTHER" id="PTHR10742">
    <property type="entry name" value="FLAVIN MONOAMINE OXIDASE"/>
    <property type="match status" value="1"/>
</dbReference>
<dbReference type="InterPro" id="IPR036188">
    <property type="entry name" value="FAD/NAD-bd_sf"/>
</dbReference>
<name>R9C8G1_9CLOT</name>
<keyword evidence="3" id="KW-1185">Reference proteome</keyword>
<dbReference type="InterPro" id="IPR050281">
    <property type="entry name" value="Flavin_monoamine_oxidase"/>
</dbReference>
<dbReference type="SUPFAM" id="SSF54373">
    <property type="entry name" value="FAD-linked reductases, C-terminal domain"/>
    <property type="match status" value="1"/>
</dbReference>
<dbReference type="PATRIC" id="fig|1202534.3.peg.1923"/>
<dbReference type="Pfam" id="PF01593">
    <property type="entry name" value="Amino_oxidase"/>
    <property type="match status" value="1"/>
</dbReference>
<dbReference type="SUPFAM" id="SSF51905">
    <property type="entry name" value="FAD/NAD(P)-binding domain"/>
    <property type="match status" value="1"/>
</dbReference>
<gene>
    <name evidence="2" type="ORF">A500_09655</name>
</gene>